<evidence type="ECO:0000313" key="1">
    <source>
        <dbReference type="EMBL" id="AFI78652.1"/>
    </source>
</evidence>
<evidence type="ECO:0008006" key="2">
    <source>
        <dbReference type="Google" id="ProtNLM"/>
    </source>
</evidence>
<name>I1X577_9BACT</name>
<gene>
    <name evidence="1" type="ORF">ws034A6_0021</name>
</gene>
<accession>I1X577</accession>
<proteinExistence type="predicted"/>
<organism evidence="1">
    <name type="scientific">uncultured bacterium ws034A6</name>
    <dbReference type="NCBI Taxonomy" id="1131824"/>
    <lineage>
        <taxon>Bacteria</taxon>
        <taxon>environmental samples</taxon>
    </lineage>
</organism>
<protein>
    <recommendedName>
        <fullName evidence="2">Sulfur relay protein DsrC</fullName>
    </recommendedName>
</protein>
<dbReference type="EMBL" id="JQ256787">
    <property type="protein sequence ID" value="AFI78652.1"/>
    <property type="molecule type" value="Genomic_DNA"/>
</dbReference>
<sequence length="67" mass="7754">MLWLSEVLLQNYDLESFEQLKEEVGNRARAGEMFFRMDVRPPFPDTPEDWENRLEAAFSAAQTGGES</sequence>
<reference evidence="1" key="1">
    <citation type="journal article" date="2012" name="ISME J.">
        <title>Roseobacter clade bacteria are abundant in coastal sediments and encode a novel combination of sulfur oxidation genes.</title>
        <authorList>
            <person name="Lenk S."/>
            <person name="Moraru C."/>
            <person name="Hahnke S."/>
            <person name="Arnds J."/>
            <person name="Richter M."/>
            <person name="Kube M."/>
            <person name="Reinhardt R."/>
            <person name="Brinkhoff T."/>
            <person name="Harder J."/>
            <person name="Amann R."/>
            <person name="Mussmann M."/>
        </authorList>
    </citation>
    <scope>NUCLEOTIDE SEQUENCE</scope>
</reference>
<dbReference type="AlphaFoldDB" id="I1X577"/>